<accession>A0A9D4UFY5</accession>
<dbReference type="InterPro" id="IPR002347">
    <property type="entry name" value="SDR_fam"/>
</dbReference>
<dbReference type="InterPro" id="IPR036291">
    <property type="entry name" value="NAD(P)-bd_dom_sf"/>
</dbReference>
<dbReference type="Gene3D" id="3.40.50.720">
    <property type="entry name" value="NAD(P)-binding Rossmann-like Domain"/>
    <property type="match status" value="1"/>
</dbReference>
<proteinExistence type="predicted"/>
<dbReference type="EMBL" id="JABFUD020000018">
    <property type="protein sequence ID" value="KAI5066556.1"/>
    <property type="molecule type" value="Genomic_DNA"/>
</dbReference>
<dbReference type="SUPFAM" id="SSF51735">
    <property type="entry name" value="NAD(P)-binding Rossmann-fold domains"/>
    <property type="match status" value="1"/>
</dbReference>
<protein>
    <submittedName>
        <fullName evidence="1">Uncharacterized protein</fullName>
    </submittedName>
</protein>
<evidence type="ECO:0000313" key="2">
    <source>
        <dbReference type="Proteomes" id="UP000886520"/>
    </source>
</evidence>
<evidence type="ECO:0000313" key="1">
    <source>
        <dbReference type="EMBL" id="KAI5066556.1"/>
    </source>
</evidence>
<organism evidence="1 2">
    <name type="scientific">Adiantum capillus-veneris</name>
    <name type="common">Maidenhair fern</name>
    <dbReference type="NCBI Taxonomy" id="13818"/>
    <lineage>
        <taxon>Eukaryota</taxon>
        <taxon>Viridiplantae</taxon>
        <taxon>Streptophyta</taxon>
        <taxon>Embryophyta</taxon>
        <taxon>Tracheophyta</taxon>
        <taxon>Polypodiopsida</taxon>
        <taxon>Polypodiidae</taxon>
        <taxon>Polypodiales</taxon>
        <taxon>Pteridineae</taxon>
        <taxon>Pteridaceae</taxon>
        <taxon>Vittarioideae</taxon>
        <taxon>Adiantum</taxon>
    </lineage>
</organism>
<reference evidence="1" key="1">
    <citation type="submission" date="2021-01" db="EMBL/GenBank/DDBJ databases">
        <title>Adiantum capillus-veneris genome.</title>
        <authorList>
            <person name="Fang Y."/>
            <person name="Liao Q."/>
        </authorList>
    </citation>
    <scope>NUCLEOTIDE SEQUENCE</scope>
    <source>
        <strain evidence="1">H3</strain>
        <tissue evidence="1">Leaf</tissue>
    </source>
</reference>
<name>A0A9D4UFY5_ADICA</name>
<dbReference type="Proteomes" id="UP000886520">
    <property type="component" value="Chromosome 18"/>
</dbReference>
<dbReference type="OrthoDB" id="37659at2759"/>
<gene>
    <name evidence="1" type="ORF">GOP47_0019180</name>
</gene>
<dbReference type="AlphaFoldDB" id="A0A9D4UFY5"/>
<comment type="caution">
    <text evidence="1">The sequence shown here is derived from an EMBL/GenBank/DDBJ whole genome shotgun (WGS) entry which is preliminary data.</text>
</comment>
<keyword evidence="2" id="KW-1185">Reference proteome</keyword>
<sequence>MFMYGHAAYTASKYAVRGLAESVRCELLPYSNMRVTLMCPGFVNMPFLDERKHFFLVTKSGRAQSVILIDDTYVDLFSLSACSLTPCHFEWQLTIKERLQRCCNYKPYCL</sequence>
<dbReference type="Pfam" id="PF00106">
    <property type="entry name" value="adh_short"/>
    <property type="match status" value="1"/>
</dbReference>